<evidence type="ECO:0000256" key="4">
    <source>
        <dbReference type="PROSITE-ProRule" id="PRU00335"/>
    </source>
</evidence>
<dbReference type="PANTHER" id="PTHR30055">
    <property type="entry name" value="HTH-TYPE TRANSCRIPTIONAL REGULATOR RUTR"/>
    <property type="match status" value="1"/>
</dbReference>
<evidence type="ECO:0000256" key="2">
    <source>
        <dbReference type="ARBA" id="ARBA00023125"/>
    </source>
</evidence>
<dbReference type="RefSeq" id="WP_086537299.1">
    <property type="nucleotide sequence ID" value="NZ_JBLKRZ010000001.1"/>
</dbReference>
<dbReference type="Gene3D" id="1.10.10.60">
    <property type="entry name" value="Homeodomain-like"/>
    <property type="match status" value="1"/>
</dbReference>
<feature type="DNA-binding region" description="H-T-H motif" evidence="4">
    <location>
        <begin position="63"/>
        <end position="82"/>
    </location>
</feature>
<dbReference type="InterPro" id="IPR036271">
    <property type="entry name" value="Tet_transcr_reg_TetR-rel_C_sf"/>
</dbReference>
<dbReference type="Proteomes" id="UP000194632">
    <property type="component" value="Unassembled WGS sequence"/>
</dbReference>
<evidence type="ECO:0000256" key="1">
    <source>
        <dbReference type="ARBA" id="ARBA00023015"/>
    </source>
</evidence>
<dbReference type="Pfam" id="PF00440">
    <property type="entry name" value="TetR_N"/>
    <property type="match status" value="1"/>
</dbReference>
<dbReference type="AlphaFoldDB" id="A0A243Q780"/>
<organism evidence="6 7">
    <name type="scientific">Gordonia lacunae</name>
    <dbReference type="NCBI Taxonomy" id="417102"/>
    <lineage>
        <taxon>Bacteria</taxon>
        <taxon>Bacillati</taxon>
        <taxon>Actinomycetota</taxon>
        <taxon>Actinomycetes</taxon>
        <taxon>Mycobacteriales</taxon>
        <taxon>Gordoniaceae</taxon>
        <taxon>Gordonia</taxon>
    </lineage>
</organism>
<accession>A0A243Q780</accession>
<name>A0A243Q780_9ACTN</name>
<dbReference type="STRING" id="417102.CA982_21910"/>
<feature type="domain" description="HTH tetR-type" evidence="5">
    <location>
        <begin position="40"/>
        <end position="100"/>
    </location>
</feature>
<dbReference type="InterPro" id="IPR009057">
    <property type="entry name" value="Homeodomain-like_sf"/>
</dbReference>
<dbReference type="SUPFAM" id="SSF48498">
    <property type="entry name" value="Tetracyclin repressor-like, C-terminal domain"/>
    <property type="match status" value="1"/>
</dbReference>
<evidence type="ECO:0000256" key="3">
    <source>
        <dbReference type="ARBA" id="ARBA00023163"/>
    </source>
</evidence>
<dbReference type="GO" id="GO:0000976">
    <property type="term" value="F:transcription cis-regulatory region binding"/>
    <property type="evidence" value="ECO:0007669"/>
    <property type="project" value="TreeGrafter"/>
</dbReference>
<keyword evidence="3" id="KW-0804">Transcription</keyword>
<keyword evidence="1" id="KW-0805">Transcription regulation</keyword>
<dbReference type="PANTHER" id="PTHR30055:SF238">
    <property type="entry name" value="MYCOFACTOCIN BIOSYNTHESIS TRANSCRIPTIONAL REGULATOR MFTR-RELATED"/>
    <property type="match status" value="1"/>
</dbReference>
<keyword evidence="2 4" id="KW-0238">DNA-binding</keyword>
<dbReference type="Gene3D" id="1.10.357.10">
    <property type="entry name" value="Tetracycline Repressor, domain 2"/>
    <property type="match status" value="1"/>
</dbReference>
<keyword evidence="7" id="KW-1185">Reference proteome</keyword>
<dbReference type="InterPro" id="IPR050109">
    <property type="entry name" value="HTH-type_TetR-like_transc_reg"/>
</dbReference>
<dbReference type="EMBL" id="NGFO01000033">
    <property type="protein sequence ID" value="OUC76418.1"/>
    <property type="molecule type" value="Genomic_DNA"/>
</dbReference>
<dbReference type="InterPro" id="IPR001647">
    <property type="entry name" value="HTH_TetR"/>
</dbReference>
<evidence type="ECO:0000313" key="7">
    <source>
        <dbReference type="Proteomes" id="UP000194632"/>
    </source>
</evidence>
<dbReference type="PROSITE" id="PS50977">
    <property type="entry name" value="HTH_TETR_2"/>
    <property type="match status" value="1"/>
</dbReference>
<dbReference type="OrthoDB" id="3193022at2"/>
<gene>
    <name evidence="6" type="ORF">CA982_21910</name>
</gene>
<reference evidence="6 7" key="1">
    <citation type="submission" date="2017-05" db="EMBL/GenBank/DDBJ databases">
        <title>Biotechnological potential of actinobacteria isolated from South African environments.</title>
        <authorList>
            <person name="Le Roes-Hill M."/>
            <person name="Prins A."/>
            <person name="Durrell K.A."/>
        </authorList>
    </citation>
    <scope>NUCLEOTIDE SEQUENCE [LARGE SCALE GENOMIC DNA]</scope>
    <source>
        <strain evidence="6">BS2</strain>
    </source>
</reference>
<protein>
    <submittedName>
        <fullName evidence="6">TetR family transcriptional regulator</fullName>
    </submittedName>
</protein>
<dbReference type="SUPFAM" id="SSF46689">
    <property type="entry name" value="Homeodomain-like"/>
    <property type="match status" value="1"/>
</dbReference>
<dbReference type="PRINTS" id="PR00455">
    <property type="entry name" value="HTHTETR"/>
</dbReference>
<comment type="caution">
    <text evidence="6">The sequence shown here is derived from an EMBL/GenBank/DDBJ whole genome shotgun (WGS) entry which is preliminary data.</text>
</comment>
<dbReference type="GO" id="GO:0003700">
    <property type="term" value="F:DNA-binding transcription factor activity"/>
    <property type="evidence" value="ECO:0007669"/>
    <property type="project" value="TreeGrafter"/>
</dbReference>
<proteinExistence type="predicted"/>
<evidence type="ECO:0000259" key="5">
    <source>
        <dbReference type="PROSITE" id="PS50977"/>
    </source>
</evidence>
<sequence length="237" mass="26547">MSTDTGPDARAHDGIDAAYSAAGLLDHTAAPAKRANKRGEQTRDKLVKAATECFTEYGYTRTRISDITHRAEISQGNFYRHFVSLDDIFLAALRPSLLELANARLRPDRAQGELQSLIEVNTTYLQAYARSRHMLRLLREAAAASENRGFQQLWLNLRGDFVRRTQRWLDRLVANGTIEACDTELLAETLGCATEQMAYIHVGLPASTPRRERLEALGTALGELWYRVLPLTSRTTA</sequence>
<evidence type="ECO:0000313" key="6">
    <source>
        <dbReference type="EMBL" id="OUC76418.1"/>
    </source>
</evidence>